<protein>
    <recommendedName>
        <fullName evidence="2">DUF7282 domain-containing protein</fullName>
    </recommendedName>
</protein>
<evidence type="ECO:0000256" key="1">
    <source>
        <dbReference type="SAM" id="MobiDB-lite"/>
    </source>
</evidence>
<feature type="compositionally biased region" description="Low complexity" evidence="1">
    <location>
        <begin position="403"/>
        <end position="436"/>
    </location>
</feature>
<evidence type="ECO:0000313" key="4">
    <source>
        <dbReference type="Proteomes" id="UP001268864"/>
    </source>
</evidence>
<accession>A0ABU2FMZ7</accession>
<proteinExistence type="predicted"/>
<dbReference type="Proteomes" id="UP001268864">
    <property type="component" value="Unassembled WGS sequence"/>
</dbReference>
<dbReference type="InterPro" id="IPR055706">
    <property type="entry name" value="Slg1/2_DUF7282"/>
</dbReference>
<sequence>MEPDSNNYRASYRRLATLAVVLSLALVPLSGLGAAQQAGTAGNATTTGNQSYVAIQGDECTPITSFSDNESAIEYYDYRLPAEYADNPYANATGSAFGSEGTLDLQEPNGSIVFLYTDTTDNSTYLVFIHGQEANDSSTGGAATFNITGLPADGDWTVRDDDYNDTSSADNWTVTDTTSNVDWIWSEAATDGGVYSDIDNDTNVTVDPAFNEDAALFGQNGNGTVETWQVLSNDSDNVTRTDLDLNESLQIAAGTCGDTADGATTDNATNATDGNATVSFDDQESNGTSVTVQNVTVPRDGYVAIHNDSLLDGDAVGSVVGVSDYLEAGSYENVTVNLYDVPGASFNESELTENQTLIAMPHEETTGDQSYAFVSSNGTDDGPYTVNGTPVTDDAAITVVNETGGNATNGNATATPDNTTTTTGNATATPDNTTDGNETDDGSEVLVPGLG</sequence>
<feature type="region of interest" description="Disordered" evidence="1">
    <location>
        <begin position="402"/>
        <end position="451"/>
    </location>
</feature>
<feature type="region of interest" description="Disordered" evidence="1">
    <location>
        <begin position="257"/>
        <end position="287"/>
    </location>
</feature>
<organism evidence="3 4">
    <name type="scientific">Haloarcula onubensis</name>
    <dbReference type="NCBI Taxonomy" id="2950539"/>
    <lineage>
        <taxon>Archaea</taxon>
        <taxon>Methanobacteriati</taxon>
        <taxon>Methanobacteriota</taxon>
        <taxon>Stenosarchaea group</taxon>
        <taxon>Halobacteria</taxon>
        <taxon>Halobacteriales</taxon>
        <taxon>Haloarculaceae</taxon>
        <taxon>Haloarcula</taxon>
    </lineage>
</organism>
<dbReference type="EMBL" id="JAMQOS010000002">
    <property type="protein sequence ID" value="MDS0282123.1"/>
    <property type="molecule type" value="Genomic_DNA"/>
</dbReference>
<dbReference type="RefSeq" id="WP_310899956.1">
    <property type="nucleotide sequence ID" value="NZ_JAMQOS010000002.1"/>
</dbReference>
<dbReference type="Pfam" id="PF23951">
    <property type="entry name" value="DUF7282"/>
    <property type="match status" value="1"/>
</dbReference>
<gene>
    <name evidence="3" type="ORF">NDI86_08305</name>
</gene>
<comment type="caution">
    <text evidence="3">The sequence shown here is derived from an EMBL/GenBank/DDBJ whole genome shotgun (WGS) entry which is preliminary data.</text>
</comment>
<feature type="domain" description="DUF7282" evidence="2">
    <location>
        <begin position="276"/>
        <end position="398"/>
    </location>
</feature>
<evidence type="ECO:0000313" key="3">
    <source>
        <dbReference type="EMBL" id="MDS0282123.1"/>
    </source>
</evidence>
<reference evidence="3 4" key="1">
    <citation type="submission" date="2022-06" db="EMBL/GenBank/DDBJ databases">
        <title>Halomicroarcula sp. a new haloarchaeum isolate from saline soil.</title>
        <authorList>
            <person name="Strakova D."/>
            <person name="Galisteo C."/>
            <person name="Sanchez-Porro C."/>
            <person name="Ventosa A."/>
        </authorList>
    </citation>
    <scope>NUCLEOTIDE SEQUENCE [LARGE SCALE GENOMIC DNA]</scope>
    <source>
        <strain evidence="3 4">S3CR25-11</strain>
    </source>
</reference>
<keyword evidence="4" id="KW-1185">Reference proteome</keyword>
<feature type="compositionally biased region" description="Low complexity" evidence="1">
    <location>
        <begin position="257"/>
        <end position="277"/>
    </location>
</feature>
<name>A0ABU2FMZ7_9EURY</name>
<evidence type="ECO:0000259" key="2">
    <source>
        <dbReference type="Pfam" id="PF23951"/>
    </source>
</evidence>